<evidence type="ECO:0000313" key="2">
    <source>
        <dbReference type="EMBL" id="MBE5035105.1"/>
    </source>
</evidence>
<reference evidence="2 3" key="1">
    <citation type="submission" date="2020-10" db="EMBL/GenBank/DDBJ databases">
        <title>ChiBAC.</title>
        <authorList>
            <person name="Zenner C."/>
            <person name="Hitch T.C.A."/>
            <person name="Clavel T."/>
        </authorList>
    </citation>
    <scope>NUCLEOTIDE SEQUENCE [LARGE SCALE GENOMIC DNA]</scope>
    <source>
        <strain evidence="2 3">DSM 108706</strain>
    </source>
</reference>
<sequence length="135" mass="15459">MKRIKGLKSLKDDNGSAVVEAVIVLPIVILALMSAIVIVSYISGRVFVAVDAHKYLRDEAGRETETRAAYEIEEEGNVSDGYHNGRKIKRTDFTTERQKSFLIKNRMKKDKSARVYVIDEKKTTRYMDLLEEIVY</sequence>
<comment type="caution">
    <text evidence="2">The sequence shown here is derived from an EMBL/GenBank/DDBJ whole genome shotgun (WGS) entry which is preliminary data.</text>
</comment>
<keyword evidence="1" id="KW-0812">Transmembrane</keyword>
<dbReference type="Proteomes" id="UP001516588">
    <property type="component" value="Unassembled WGS sequence"/>
</dbReference>
<accession>A0ABR9QW46</accession>
<evidence type="ECO:0000256" key="1">
    <source>
        <dbReference type="SAM" id="Phobius"/>
    </source>
</evidence>
<keyword evidence="1" id="KW-1133">Transmembrane helix</keyword>
<evidence type="ECO:0000313" key="3">
    <source>
        <dbReference type="Proteomes" id="UP001516588"/>
    </source>
</evidence>
<name>A0ABR9QW46_9FIRM</name>
<dbReference type="EMBL" id="JADCKA010000002">
    <property type="protein sequence ID" value="MBE5035105.1"/>
    <property type="molecule type" value="Genomic_DNA"/>
</dbReference>
<dbReference type="RefSeq" id="WP_226384771.1">
    <property type="nucleotide sequence ID" value="NZ_JADCKA010000002.1"/>
</dbReference>
<organism evidence="2 3">
    <name type="scientific">Gallibacter intestinalis</name>
    <dbReference type="NCBI Taxonomy" id="2779356"/>
    <lineage>
        <taxon>Bacteria</taxon>
        <taxon>Bacillati</taxon>
        <taxon>Bacillota</taxon>
        <taxon>Clostridia</taxon>
        <taxon>Eubacteriales</taxon>
        <taxon>Eubacteriaceae</taxon>
        <taxon>Gallibacter</taxon>
    </lineage>
</organism>
<feature type="transmembrane region" description="Helical" evidence="1">
    <location>
        <begin position="21"/>
        <end position="42"/>
    </location>
</feature>
<protein>
    <submittedName>
        <fullName evidence="2">Pilus assembly protein</fullName>
    </submittedName>
</protein>
<keyword evidence="1" id="KW-0472">Membrane</keyword>
<proteinExistence type="predicted"/>
<gene>
    <name evidence="2" type="ORF">INF20_02280</name>
</gene>
<keyword evidence="3" id="KW-1185">Reference proteome</keyword>